<dbReference type="GO" id="GO:0051213">
    <property type="term" value="F:dioxygenase activity"/>
    <property type="evidence" value="ECO:0007669"/>
    <property type="project" value="UniProtKB-KW"/>
</dbReference>
<dbReference type="PANTHER" id="PTHR20883">
    <property type="entry name" value="PHYTANOYL-COA DIOXYGENASE DOMAIN CONTAINING 1"/>
    <property type="match status" value="1"/>
</dbReference>
<evidence type="ECO:0000313" key="2">
    <source>
        <dbReference type="Proteomes" id="UP001208938"/>
    </source>
</evidence>
<accession>A0ABT3H3W7</accession>
<proteinExistence type="predicted"/>
<dbReference type="RefSeq" id="WP_264507292.1">
    <property type="nucleotide sequence ID" value="NZ_JAPDFL010000001.1"/>
</dbReference>
<dbReference type="PANTHER" id="PTHR20883:SF52">
    <property type="entry name" value="ALPHA-KETOGLUTARATE-DEPENDENT HYPOPHOSPHITE DIOXYGENASE-LIKE GENE A2 [PROVISIONAL]-RELATED"/>
    <property type="match status" value="1"/>
</dbReference>
<dbReference type="Pfam" id="PF05721">
    <property type="entry name" value="PhyH"/>
    <property type="match status" value="1"/>
</dbReference>
<reference evidence="1 2" key="1">
    <citation type="submission" date="2022-10" db="EMBL/GenBank/DDBJ databases">
        <title>Pararhodobacter sp. nov., isolated from marine algae.</title>
        <authorList>
            <person name="Choi B.J."/>
            <person name="Kim J.M."/>
            <person name="Lee J.K."/>
            <person name="Choi D.G."/>
            <person name="Jeon C.O."/>
        </authorList>
    </citation>
    <scope>NUCLEOTIDE SEQUENCE [LARGE SCALE GENOMIC DNA]</scope>
    <source>
        <strain evidence="1 2">ZQ420</strain>
    </source>
</reference>
<dbReference type="Gene3D" id="2.60.120.620">
    <property type="entry name" value="q2cbj1_9rhob like domain"/>
    <property type="match status" value="1"/>
</dbReference>
<organism evidence="1 2">
    <name type="scientific">Pararhodobacter zhoushanensis</name>
    <dbReference type="NCBI Taxonomy" id="2479545"/>
    <lineage>
        <taxon>Bacteria</taxon>
        <taxon>Pseudomonadati</taxon>
        <taxon>Pseudomonadota</taxon>
        <taxon>Alphaproteobacteria</taxon>
        <taxon>Rhodobacterales</taxon>
        <taxon>Paracoccaceae</taxon>
        <taxon>Pararhodobacter</taxon>
    </lineage>
</organism>
<protein>
    <submittedName>
        <fullName evidence="1">Phytanoyl-CoA dioxygenase family protein</fullName>
    </submittedName>
</protein>
<keyword evidence="1" id="KW-0560">Oxidoreductase</keyword>
<keyword evidence="2" id="KW-1185">Reference proteome</keyword>
<dbReference type="EMBL" id="JAPDFL010000001">
    <property type="protein sequence ID" value="MCW1934506.1"/>
    <property type="molecule type" value="Genomic_DNA"/>
</dbReference>
<name>A0ABT3H3W7_9RHOB</name>
<gene>
    <name evidence="1" type="ORF">OKW52_20175</name>
</gene>
<evidence type="ECO:0000313" key="1">
    <source>
        <dbReference type="EMBL" id="MCW1934506.1"/>
    </source>
</evidence>
<keyword evidence="1" id="KW-0223">Dioxygenase</keyword>
<dbReference type="InterPro" id="IPR008775">
    <property type="entry name" value="Phytyl_CoA_dOase-like"/>
</dbReference>
<comment type="caution">
    <text evidence="1">The sequence shown here is derived from an EMBL/GenBank/DDBJ whole genome shotgun (WGS) entry which is preliminary data.</text>
</comment>
<dbReference type="Proteomes" id="UP001208938">
    <property type="component" value="Unassembled WGS sequence"/>
</dbReference>
<sequence>MTDTLSTRFAQSGYAAPIPVLETAEVEAILSQLLAAEARFGGQFPMAINAKAHLLFPFLWGVVHDPRILDAVAQILGPDLLCWGSSFFSKDAGSDDTVPWHQDGTCWGLDQPKALTVWLALTPSTPEMGCLRVLPGSHKTPVRHAIRNAPSSMLPLGEEVALEVDEDQIVDCPLRPGEMSMHHVMLVHGSHPNRAPSGRRIGFAIRYIAGDVAQRQGSRGFATLVRGRDHGTYDLEQRPDKALSPEALRRHKAILQRSRDIVAAEAAQLDGA</sequence>
<dbReference type="SUPFAM" id="SSF51197">
    <property type="entry name" value="Clavaminate synthase-like"/>
    <property type="match status" value="1"/>
</dbReference>